<organism evidence="1 2">
    <name type="scientific">Tipula oleracea nudivirus</name>
    <dbReference type="NCBI Taxonomy" id="1546257"/>
    <lineage>
        <taxon>Viruses</taxon>
        <taxon>Viruses incertae sedis</taxon>
        <taxon>Naldaviricetes</taxon>
        <taxon>Lefavirales</taxon>
        <taxon>Nudiviridae</taxon>
        <taxon>Deltanudivirus</taxon>
        <taxon>Deltanudivirus tipoleraceae</taxon>
    </lineage>
</organism>
<name>A0A0B4VFZ1_9VIRU</name>
<evidence type="ECO:0000313" key="2">
    <source>
        <dbReference type="Proteomes" id="UP000201058"/>
    </source>
</evidence>
<dbReference type="KEGG" id="vg:22921843"/>
<proteinExistence type="predicted"/>
<evidence type="ECO:0000313" key="1">
    <source>
        <dbReference type="EMBL" id="AJD20189.1"/>
    </source>
</evidence>
<dbReference type="Proteomes" id="UP000201058">
    <property type="component" value="Segment"/>
</dbReference>
<accession>A0A0B4VFZ1</accession>
<reference evidence="1 2" key="1">
    <citation type="journal article" date="2015" name="J. Virol.">
        <title>The genome of the nucleopolyhedrosis-causing virus from Tipula oleracea sheds new light on the Nudiviridae family.</title>
        <authorList>
            <person name="Bezier A."/>
            <person name="Theze J."/>
            <person name="Gavory F."/>
            <person name="Gaillard J."/>
            <person name="Poulain J."/>
            <person name="Drezen J.M."/>
            <person name="Herniou E.A."/>
        </authorList>
    </citation>
    <scope>NUCLEOTIDE SEQUENCE [LARGE SCALE GENOMIC DNA]</scope>
    <source>
        <strain evidence="1">35</strain>
    </source>
</reference>
<sequence>MIKNYVVCLPSYFNTYNVIVFNDVKSNINSNNELQFQYNKAEYFTTSKKFKSIIYSEYCDIPGIVFNTQFKQISYIFNHIFKTEKNKKIKKVNHSHYYILEII</sequence>
<protein>
    <submittedName>
        <fullName evidence="1">Uncharacterized protein</fullName>
    </submittedName>
</protein>
<keyword evidence="2" id="KW-1185">Reference proteome</keyword>
<gene>
    <name evidence="1" type="ORF">TONV_129</name>
</gene>
<dbReference type="RefSeq" id="YP_009116776.1">
    <property type="nucleotide sequence ID" value="NC_026242.1"/>
</dbReference>
<dbReference type="GeneID" id="22921843"/>
<dbReference type="EMBL" id="KM610234">
    <property type="protein sequence ID" value="AJD20189.1"/>
    <property type="molecule type" value="Genomic_DNA"/>
</dbReference>